<reference evidence="4" key="1">
    <citation type="submission" date="2021-01" db="EMBL/GenBank/DDBJ databases">
        <authorList>
            <person name="Eckstrom K.M.E."/>
        </authorList>
    </citation>
    <scope>NUCLEOTIDE SEQUENCE</scope>
    <source>
        <strain evidence="4">UVCC 0001</strain>
    </source>
</reference>
<dbReference type="GO" id="GO:0009117">
    <property type="term" value="P:nucleotide metabolic process"/>
    <property type="evidence" value="ECO:0007669"/>
    <property type="project" value="InterPro"/>
</dbReference>
<evidence type="ECO:0000313" key="4">
    <source>
        <dbReference type="EMBL" id="KAK2079790.1"/>
    </source>
</evidence>
<feature type="domain" description="ATP adenylyltransferase C-terminal" evidence="2">
    <location>
        <begin position="170"/>
        <end position="263"/>
    </location>
</feature>
<dbReference type="Gene3D" id="3.30.428.70">
    <property type="match status" value="2"/>
</dbReference>
<gene>
    <name evidence="4" type="ORF">QBZ16_002185</name>
</gene>
<dbReference type="GO" id="GO:0005524">
    <property type="term" value="F:ATP binding"/>
    <property type="evidence" value="ECO:0007669"/>
    <property type="project" value="InterPro"/>
</dbReference>
<evidence type="ECO:0000259" key="3">
    <source>
        <dbReference type="Pfam" id="PF19327"/>
    </source>
</evidence>
<feature type="domain" description="Ap4A phosphorylase 1/2 N-terminal" evidence="3">
    <location>
        <begin position="13"/>
        <end position="151"/>
    </location>
</feature>
<dbReference type="PANTHER" id="PTHR38420:SF1">
    <property type="entry name" value="PUTATIVE (AFU_ORTHOLOGUE AFUA_5G14690)-RELATED"/>
    <property type="match status" value="1"/>
</dbReference>
<proteinExistence type="predicted"/>
<dbReference type="Proteomes" id="UP001255856">
    <property type="component" value="Unassembled WGS sequence"/>
</dbReference>
<dbReference type="PANTHER" id="PTHR38420">
    <property type="entry name" value="AP-4-A PHOSPHORYLASE II"/>
    <property type="match status" value="1"/>
</dbReference>
<protein>
    <submittedName>
        <fullName evidence="4">Uncharacterized protein</fullName>
    </submittedName>
</protein>
<dbReference type="EMBL" id="JASFZW010000002">
    <property type="protein sequence ID" value="KAK2079790.1"/>
    <property type="molecule type" value="Genomic_DNA"/>
</dbReference>
<evidence type="ECO:0000313" key="5">
    <source>
        <dbReference type="Proteomes" id="UP001255856"/>
    </source>
</evidence>
<dbReference type="InterPro" id="IPR045759">
    <property type="entry name" value="Ap4A_phos1/2_N"/>
</dbReference>
<dbReference type="InterPro" id="IPR019200">
    <property type="entry name" value="ATP_adenylylTrfase_C"/>
</dbReference>
<dbReference type="InterPro" id="IPR009163">
    <property type="entry name" value="Ap4A_phos1/2"/>
</dbReference>
<comment type="caution">
    <text evidence="4">The sequence shown here is derived from an EMBL/GenBank/DDBJ whole genome shotgun (WGS) entry which is preliminary data.</text>
</comment>
<dbReference type="Pfam" id="PF19327">
    <property type="entry name" value="Ap4A_phos_N"/>
    <property type="match status" value="1"/>
</dbReference>
<evidence type="ECO:0000259" key="2">
    <source>
        <dbReference type="Pfam" id="PF09830"/>
    </source>
</evidence>
<name>A0AAD9IN22_PROWI</name>
<dbReference type="InterPro" id="IPR036265">
    <property type="entry name" value="HIT-like_sf"/>
</dbReference>
<feature type="region of interest" description="Disordered" evidence="1">
    <location>
        <begin position="63"/>
        <end position="90"/>
    </location>
</feature>
<dbReference type="Pfam" id="PF09830">
    <property type="entry name" value="ATP_transf"/>
    <property type="match status" value="1"/>
</dbReference>
<evidence type="ECO:0000256" key="1">
    <source>
        <dbReference type="SAM" id="MobiDB-lite"/>
    </source>
</evidence>
<keyword evidence="5" id="KW-1185">Reference proteome</keyword>
<dbReference type="AlphaFoldDB" id="A0AAD9IN22"/>
<organism evidence="4 5">
    <name type="scientific">Prototheca wickerhamii</name>
    <dbReference type="NCBI Taxonomy" id="3111"/>
    <lineage>
        <taxon>Eukaryota</taxon>
        <taxon>Viridiplantae</taxon>
        <taxon>Chlorophyta</taxon>
        <taxon>core chlorophytes</taxon>
        <taxon>Trebouxiophyceae</taxon>
        <taxon>Chlorellales</taxon>
        <taxon>Chlorellaceae</taxon>
        <taxon>Prototheca</taxon>
    </lineage>
</organism>
<dbReference type="SUPFAM" id="SSF54197">
    <property type="entry name" value="HIT-like"/>
    <property type="match status" value="1"/>
</dbReference>
<accession>A0AAD9IN22</accession>
<sequence>MRAVTGSVDRVRAAGIWEDIDRRYRAAQESQASSTIDTQAQALLDKETGVEFVLQVAAKLQSKPNNNGSHEYAGERNARTGQPRSLDPPPFNPFLPYDEALWVRHLSPTHTLLLNKFNVLPRHVLVVTREFRPQGMALEAADFEAVWQVLLAAPEPGAAGRSSSRPGGAPDAAFAAYERLCAVAGVFGAREEEPRGQPTIAIDYNLLCTRDYLQLIPRSWEKVDDFACNALGFAGTFLARSEETLAFIRRRTPSGVLVAVGFPWTDDRV</sequence>
<dbReference type="InterPro" id="IPR043171">
    <property type="entry name" value="Ap4A_phos1/2-like"/>
</dbReference>
<dbReference type="GO" id="GO:0003877">
    <property type="term" value="F:ATP:ADP adenylyltransferase activity"/>
    <property type="evidence" value="ECO:0007669"/>
    <property type="project" value="InterPro"/>
</dbReference>